<dbReference type="EMBL" id="SORZ01000002">
    <property type="protein sequence ID" value="TPW34030.1"/>
    <property type="molecule type" value="Genomic_DNA"/>
</dbReference>
<evidence type="ECO:0000313" key="4">
    <source>
        <dbReference type="Proteomes" id="UP000315037"/>
    </source>
</evidence>
<keyword evidence="2" id="KW-0812">Transmembrane</keyword>
<name>A0A506UL28_9PROT</name>
<keyword evidence="2" id="KW-1133">Transmembrane helix</keyword>
<sequence>MASYLRNWGDGMADLPASGTNMHAEVSRIRRETGAGLSARRTATQRSREPPAMTQPESSEARAFDARLTEAQKRLLPGDAKALEKAAANKTPTAFGMAMRVASDMIAGVILGAAIGVWLDRETGHKPLFTLLFALLGFGAGMRNVWRVVNTPVSETDSAADAEKNGSGKRGKD</sequence>
<gene>
    <name evidence="3" type="ORF">E3202_05580</name>
</gene>
<comment type="caution">
    <text evidence="3">The sequence shown here is derived from an EMBL/GenBank/DDBJ whole genome shotgun (WGS) entry which is preliminary data.</text>
</comment>
<evidence type="ECO:0000256" key="1">
    <source>
        <dbReference type="SAM" id="MobiDB-lite"/>
    </source>
</evidence>
<protein>
    <submittedName>
        <fullName evidence="3">AtpZ/AtpI family protein</fullName>
    </submittedName>
</protein>
<proteinExistence type="predicted"/>
<organism evidence="3 4">
    <name type="scientific">Oecophyllibacter saccharovorans</name>
    <dbReference type="NCBI Taxonomy" id="2558360"/>
    <lineage>
        <taxon>Bacteria</taxon>
        <taxon>Pseudomonadati</taxon>
        <taxon>Pseudomonadota</taxon>
        <taxon>Alphaproteobacteria</taxon>
        <taxon>Acetobacterales</taxon>
        <taxon>Acetobacteraceae</taxon>
        <taxon>Oecophyllibacter</taxon>
    </lineage>
</organism>
<reference evidence="3 4" key="1">
    <citation type="submission" date="2019-03" db="EMBL/GenBank/DDBJ databases">
        <title>The complete genome sequence of Neokomagataea sp. Jb2 NBRC113641.</title>
        <authorList>
            <person name="Chua K.-O."/>
            <person name="Chan K.-G."/>
            <person name="See-Too W.-S."/>
        </authorList>
    </citation>
    <scope>NUCLEOTIDE SEQUENCE [LARGE SCALE GENOMIC DNA]</scope>
    <source>
        <strain evidence="3 4">Jb2</strain>
    </source>
</reference>
<keyword evidence="2" id="KW-0472">Membrane</keyword>
<dbReference type="Pfam" id="PF09527">
    <property type="entry name" value="ATPase_gene1"/>
    <property type="match status" value="1"/>
</dbReference>
<accession>A0A506UL28</accession>
<feature type="transmembrane region" description="Helical" evidence="2">
    <location>
        <begin position="97"/>
        <end position="119"/>
    </location>
</feature>
<evidence type="ECO:0000313" key="3">
    <source>
        <dbReference type="EMBL" id="TPW34030.1"/>
    </source>
</evidence>
<dbReference type="InterPro" id="IPR032820">
    <property type="entry name" value="ATPase_put"/>
</dbReference>
<keyword evidence="4" id="KW-1185">Reference proteome</keyword>
<feature type="transmembrane region" description="Helical" evidence="2">
    <location>
        <begin position="128"/>
        <end position="146"/>
    </location>
</feature>
<dbReference type="Proteomes" id="UP000315037">
    <property type="component" value="Unassembled WGS sequence"/>
</dbReference>
<evidence type="ECO:0000256" key="2">
    <source>
        <dbReference type="SAM" id="Phobius"/>
    </source>
</evidence>
<dbReference type="AlphaFoldDB" id="A0A506UL28"/>
<feature type="region of interest" description="Disordered" evidence="1">
    <location>
        <begin position="31"/>
        <end position="62"/>
    </location>
</feature>